<gene>
    <name evidence="1" type="ORF">EEDITHA_LOCUS6191</name>
</gene>
<protein>
    <submittedName>
        <fullName evidence="1">Uncharacterized protein</fullName>
    </submittedName>
</protein>
<proteinExistence type="predicted"/>
<accession>A0AAU9TU25</accession>
<reference evidence="1" key="1">
    <citation type="submission" date="2022-03" db="EMBL/GenBank/DDBJ databases">
        <authorList>
            <person name="Tunstrom K."/>
        </authorList>
    </citation>
    <scope>NUCLEOTIDE SEQUENCE</scope>
</reference>
<comment type="caution">
    <text evidence="1">The sequence shown here is derived from an EMBL/GenBank/DDBJ whole genome shotgun (WGS) entry which is preliminary data.</text>
</comment>
<evidence type="ECO:0000313" key="2">
    <source>
        <dbReference type="Proteomes" id="UP001153954"/>
    </source>
</evidence>
<dbReference type="EMBL" id="CAKOGL010000009">
    <property type="protein sequence ID" value="CAH2090209.1"/>
    <property type="molecule type" value="Genomic_DNA"/>
</dbReference>
<evidence type="ECO:0000313" key="1">
    <source>
        <dbReference type="EMBL" id="CAH2090209.1"/>
    </source>
</evidence>
<sequence>MNRETILPQTKRCAHLFYKRSFKRGRGWMRAQCSGDGGDGGASGERGEAGAARASVCIRHIYPDSGRASSLTRPNARPAYVGRDAHAVSLVPPHRTPMQKANTVHQVGTHAF</sequence>
<keyword evidence="2" id="KW-1185">Reference proteome</keyword>
<dbReference type="Proteomes" id="UP001153954">
    <property type="component" value="Unassembled WGS sequence"/>
</dbReference>
<name>A0AAU9TU25_EUPED</name>
<dbReference type="AlphaFoldDB" id="A0AAU9TU25"/>
<organism evidence="1 2">
    <name type="scientific">Euphydryas editha</name>
    <name type="common">Edith's checkerspot</name>
    <dbReference type="NCBI Taxonomy" id="104508"/>
    <lineage>
        <taxon>Eukaryota</taxon>
        <taxon>Metazoa</taxon>
        <taxon>Ecdysozoa</taxon>
        <taxon>Arthropoda</taxon>
        <taxon>Hexapoda</taxon>
        <taxon>Insecta</taxon>
        <taxon>Pterygota</taxon>
        <taxon>Neoptera</taxon>
        <taxon>Endopterygota</taxon>
        <taxon>Lepidoptera</taxon>
        <taxon>Glossata</taxon>
        <taxon>Ditrysia</taxon>
        <taxon>Papilionoidea</taxon>
        <taxon>Nymphalidae</taxon>
        <taxon>Nymphalinae</taxon>
        <taxon>Euphydryas</taxon>
    </lineage>
</organism>